<keyword evidence="6 13" id="KW-0328">Glycosyltransferase</keyword>
<keyword evidence="7 13" id="KW-0808">Transferase</keyword>
<dbReference type="InterPro" id="IPR035090">
    <property type="entry name" value="Pyridoxal_P_attach_site"/>
</dbReference>
<protein>
    <recommendedName>
        <fullName evidence="4">glycogen phosphorylase</fullName>
        <ecNumber evidence="4">2.4.1.1</ecNumber>
    </recommendedName>
</protein>
<proteinExistence type="inferred from homology"/>
<evidence type="ECO:0000256" key="5">
    <source>
        <dbReference type="ARBA" id="ARBA00022533"/>
    </source>
</evidence>
<dbReference type="PANTHER" id="PTHR42655:SF1">
    <property type="entry name" value="GLYCOGEN PHOSPHORYLASE"/>
    <property type="match status" value="1"/>
</dbReference>
<dbReference type="KEGG" id="sua:Saut_0467"/>
<dbReference type="GO" id="GO:0005975">
    <property type="term" value="P:carbohydrate metabolic process"/>
    <property type="evidence" value="ECO:0007669"/>
    <property type="project" value="InterPro"/>
</dbReference>
<dbReference type="Gene3D" id="3.40.50.2000">
    <property type="entry name" value="Glycogen Phosphorylase B"/>
    <property type="match status" value="3"/>
</dbReference>
<evidence type="ECO:0000313" key="14">
    <source>
        <dbReference type="Proteomes" id="UP000007803"/>
    </source>
</evidence>
<organism evidence="13 14">
    <name type="scientific">Sulfurimonas autotrophica (strain ATCC BAA-671 / DSM 16294 / JCM 11897 / OK10)</name>
    <dbReference type="NCBI Taxonomy" id="563040"/>
    <lineage>
        <taxon>Bacteria</taxon>
        <taxon>Pseudomonadati</taxon>
        <taxon>Campylobacterota</taxon>
        <taxon>Epsilonproteobacteria</taxon>
        <taxon>Campylobacterales</taxon>
        <taxon>Sulfurimonadaceae</taxon>
        <taxon>Sulfurimonas</taxon>
    </lineage>
</organism>
<reference evidence="14" key="1">
    <citation type="journal article" date="2010" name="Stand. Genomic Sci.">
        <title>Complete genome sequence of Sulfurimonas autotrophica type strain (OK10).</title>
        <authorList>
            <person name="Sikorski J."/>
            <person name="Munk C."/>
            <person name="Lapidus A."/>
            <person name="Djao O."/>
            <person name="Lucas S."/>
            <person name="Glavina Del Rio T."/>
            <person name="Nolan M."/>
            <person name="Tice H."/>
            <person name="Han C."/>
            <person name="Cheng J."/>
            <person name="Tapia R."/>
            <person name="Goodwin L."/>
            <person name="Pitluck S."/>
            <person name="Liolios K."/>
            <person name="Ivanova N."/>
            <person name="Mavromatis K."/>
            <person name="Mikhailova N."/>
            <person name="Pati A."/>
            <person name="Sims D."/>
            <person name="Meincke L."/>
            <person name="Brettin T."/>
            <person name="Detter J."/>
            <person name="Chen A."/>
            <person name="Palaniappan K."/>
            <person name="Land M."/>
            <person name="Hauser L."/>
            <person name="Chang Y."/>
            <person name="Jeffries C."/>
            <person name="Rohde M."/>
            <person name="Lang E."/>
            <person name="Spring S."/>
            <person name="Goker M."/>
            <person name="Woyke T."/>
            <person name="Bristow J."/>
            <person name="Eisen J."/>
            <person name="Markowitz V."/>
            <person name="Hugenholtz P."/>
            <person name="Kyrpides N."/>
            <person name="Klenk H."/>
        </authorList>
    </citation>
    <scope>NUCLEOTIDE SEQUENCE [LARGE SCALE GENOMIC DNA]</scope>
    <source>
        <strain evidence="14">ATCC BAA-671 / DSM 16294 / JCM 11897 / OK10</strain>
    </source>
</reference>
<evidence type="ECO:0000313" key="13">
    <source>
        <dbReference type="EMBL" id="ADN08516.1"/>
    </source>
</evidence>
<dbReference type="GO" id="GO:0008184">
    <property type="term" value="F:glycogen phosphorylase activity"/>
    <property type="evidence" value="ECO:0007669"/>
    <property type="project" value="InterPro"/>
</dbReference>
<feature type="domain" description="DUF3417" evidence="12">
    <location>
        <begin position="15"/>
        <end position="117"/>
    </location>
</feature>
<keyword evidence="14" id="KW-1185">Reference proteome</keyword>
<evidence type="ECO:0000256" key="3">
    <source>
        <dbReference type="ARBA" id="ARBA00006047"/>
    </source>
</evidence>
<name>E0UV04_SULAO</name>
<dbReference type="EMBL" id="CP002205">
    <property type="protein sequence ID" value="ADN08516.1"/>
    <property type="molecule type" value="Genomic_DNA"/>
</dbReference>
<keyword evidence="9" id="KW-0119">Carbohydrate metabolism</keyword>
<dbReference type="AlphaFoldDB" id="E0UV04"/>
<feature type="modified residue" description="N6-(pyridoxal phosphate)lysine" evidence="11">
    <location>
        <position position="603"/>
    </location>
</feature>
<dbReference type="PIRSF" id="PIRSF000460">
    <property type="entry name" value="Pprylas_GlgP"/>
    <property type="match status" value="1"/>
</dbReference>
<dbReference type="NCBIfam" id="TIGR02094">
    <property type="entry name" value="more_P_ylases"/>
    <property type="match status" value="1"/>
</dbReference>
<keyword evidence="8 11" id="KW-0663">Pyridoxal phosphate</keyword>
<dbReference type="HOGENOM" id="CLU_015112_0_0_7"/>
<dbReference type="STRING" id="563040.Saut_0467"/>
<dbReference type="InterPro" id="IPR052182">
    <property type="entry name" value="Glycogen/Maltodextrin_Phosph"/>
</dbReference>
<evidence type="ECO:0000256" key="2">
    <source>
        <dbReference type="ARBA" id="ARBA00001933"/>
    </source>
</evidence>
<evidence type="ECO:0000256" key="8">
    <source>
        <dbReference type="ARBA" id="ARBA00022898"/>
    </source>
</evidence>
<dbReference type="InterPro" id="IPR000811">
    <property type="entry name" value="Glyco_trans_35"/>
</dbReference>
<dbReference type="eggNOG" id="COG0058">
    <property type="taxonomic scope" value="Bacteria"/>
</dbReference>
<dbReference type="InterPro" id="IPR011834">
    <property type="entry name" value="Agluc_phsphrylas"/>
</dbReference>
<evidence type="ECO:0000256" key="7">
    <source>
        <dbReference type="ARBA" id="ARBA00022679"/>
    </source>
</evidence>
<evidence type="ECO:0000256" key="11">
    <source>
        <dbReference type="PIRSR" id="PIRSR000460-1"/>
    </source>
</evidence>
<evidence type="ECO:0000256" key="1">
    <source>
        <dbReference type="ARBA" id="ARBA00001275"/>
    </source>
</evidence>
<dbReference type="OrthoDB" id="7229284at2"/>
<comment type="similarity">
    <text evidence="3">Belongs to the glycogen phosphorylase family.</text>
</comment>
<keyword evidence="5" id="KW-0021">Allosteric enzyme</keyword>
<dbReference type="EC" id="2.4.1.1" evidence="4"/>
<dbReference type="SUPFAM" id="SSF53756">
    <property type="entry name" value="UDP-Glycosyltransferase/glycogen phosphorylase"/>
    <property type="match status" value="1"/>
</dbReference>
<comment type="cofactor">
    <cofactor evidence="2">
        <name>pyridoxal 5'-phosphate</name>
        <dbReference type="ChEBI" id="CHEBI:597326"/>
    </cofactor>
</comment>
<evidence type="ECO:0000256" key="9">
    <source>
        <dbReference type="ARBA" id="ARBA00023277"/>
    </source>
</evidence>
<dbReference type="Pfam" id="PF11897">
    <property type="entry name" value="DUF3417"/>
    <property type="match status" value="1"/>
</dbReference>
<comment type="catalytic activity">
    <reaction evidence="1">
        <text>[(1-&gt;4)-alpha-D-glucosyl](n) + phosphate = [(1-&gt;4)-alpha-D-glucosyl](n-1) + alpha-D-glucose 1-phosphate</text>
        <dbReference type="Rhea" id="RHEA:41732"/>
        <dbReference type="Rhea" id="RHEA-COMP:9584"/>
        <dbReference type="Rhea" id="RHEA-COMP:9586"/>
        <dbReference type="ChEBI" id="CHEBI:15444"/>
        <dbReference type="ChEBI" id="CHEBI:43474"/>
        <dbReference type="ChEBI" id="CHEBI:58601"/>
        <dbReference type="EC" id="2.4.1.1"/>
    </reaction>
</comment>
<comment type="function">
    <text evidence="10">Phosphorylase is an important allosteric enzyme in carbohydrate metabolism. Enzymes from different sources differ in their regulatory mechanisms and in their natural substrates. However, all known phosphorylases share catalytic and structural properties.</text>
</comment>
<dbReference type="PANTHER" id="PTHR42655">
    <property type="entry name" value="GLYCOGEN PHOSPHORYLASE"/>
    <property type="match status" value="1"/>
</dbReference>
<evidence type="ECO:0000256" key="10">
    <source>
        <dbReference type="ARBA" id="ARBA00025174"/>
    </source>
</evidence>
<accession>E0UV04</accession>
<evidence type="ECO:0000256" key="4">
    <source>
        <dbReference type="ARBA" id="ARBA00012591"/>
    </source>
</evidence>
<dbReference type="RefSeq" id="WP_013326272.1">
    <property type="nucleotide sequence ID" value="NC_014506.1"/>
</dbReference>
<dbReference type="PROSITE" id="PS00102">
    <property type="entry name" value="PHOSPHORYLASE"/>
    <property type="match status" value="1"/>
</dbReference>
<dbReference type="Pfam" id="PF00343">
    <property type="entry name" value="Phosphorylase"/>
    <property type="match status" value="1"/>
</dbReference>
<evidence type="ECO:0000259" key="12">
    <source>
        <dbReference type="Pfam" id="PF11897"/>
    </source>
</evidence>
<gene>
    <name evidence="13" type="ordered locus">Saut_0467</name>
</gene>
<evidence type="ECO:0000256" key="6">
    <source>
        <dbReference type="ARBA" id="ARBA00022676"/>
    </source>
</evidence>
<dbReference type="GO" id="GO:0030170">
    <property type="term" value="F:pyridoxal phosphate binding"/>
    <property type="evidence" value="ECO:0007669"/>
    <property type="project" value="InterPro"/>
</dbReference>
<dbReference type="Proteomes" id="UP000007803">
    <property type="component" value="Chromosome"/>
</dbReference>
<sequence length="710" mass="81190">MINKDPSVNIAIPKLPKAIDGLKEISLNLWWTWNPRGKNLFKRLNAYLWKESSHNPIAMLKNMSKEELDKACADEYFMREYHYVYDMFKVYINDTNIYADEPLPIAYFCAEYGLHHSVPIYSGGLGFLAGDILKESSDMGLPMVGIGFMYPKGYVRQFIGTDGWQNGAEEPLEKDVAPIERVLDKDENHFTIEVPFIDPPVYASVWKINVGRVTLYLLDTDIEKNDPWDRQISSRLYTSDRNQRLRQQIVLGIGGYRVLEELGIEYSILHLNEGHPAFALFERVRSFMENDKLSLDAAIQKVKKTSVFTTHTPLQAATDVYNFDMISASFKDYWEKLGMNKEQFMSFGLNPDNQSAGFNMTVFGINMCDNRNAVSKKHCEVATKIWEHVLPKMKDDKPAMDYVTNGVHLPTWIGDELAEVIMSSLGDKWSLIQDDSALWGFVKEINNKKLWDISQRSKVAMVNFIRERVRIKYAQDGIDPVVAMAEGVLLDPDILTIGFARRMTEYKRPDLILHDLDRLEKILNNSGKPVQIIFAGKAHPSDMAGKKILQHIFKTAQDCRFRGRIAFVEDYGENVAKYLVHGVDIWLNNPQIPMEACGTSGMKASLNGTLHLSVLDGWWPEAYNGKNGWAFGVEPSENAKDASALYDLLENEIVPLFYDVDNKGVPNNWILKMKEAMLSIPPEFSARRMMKDYLEKFYIPISKDLQNKES</sequence>
<dbReference type="InterPro" id="IPR024517">
    <property type="entry name" value="Glycogen_phosphorylase_DUF3417"/>
</dbReference>
<dbReference type="CAZy" id="GT35">
    <property type="family name" value="Glycosyltransferase Family 35"/>
</dbReference>